<evidence type="ECO:0000256" key="12">
    <source>
        <dbReference type="ARBA" id="ARBA00023146"/>
    </source>
</evidence>
<dbReference type="PROSITE" id="PS00178">
    <property type="entry name" value="AA_TRNA_LIGASE_I"/>
    <property type="match status" value="1"/>
</dbReference>
<feature type="short sequence motif" description="'KMSKS' region" evidence="15">
    <location>
        <begin position="608"/>
        <end position="612"/>
    </location>
</feature>
<sequence length="1034" mass="116012">MAYPRAGANEVPAQPSFPNLEQDVLGYWKDDETFQASIDRNPAGDDGANEFVFYDGPPFANGLPHYGHLLTGYVKDVVPRYQTMRGKHVERRFGWDTHGMPAEYEAEKQLGITQKHEIDELGIEKFNEACRTSVLQYTDQWREYVTRQARWVDFDNDYKTLDLDYMESVMWAFKALWDKGLIYEGFRVLWYCWRCQTPLSNTETKMDDAYRDRQDPAVTVALRLESGEKALVWTTTPWTLPSNLAAAVHQDVDYVTVVGTDGEKYLLAEARVAAYARELGEEPEVVARYKGSDLVGKKYLPPFDFFVGRENAHQILTADYVTTDDGTGIVHIAPAFGEDDKVVTDAAGIEVVVPVGPDGKFTAEVAPYQGVHVFEANKLIIRDLKDAGLLLRHETYDHPYPHCWRCANPLIQRALSAWFVAVTQFKDRMVELNQQINWVPGHIKDGQFGKWLENARDWNISRNRYWGSPLPVWTSDNPEFPRTDVYGSLDELERDFGVRPDNLHRPFIDELTRPNPDDPSGQSVMRRIPDVLDCWFESGSMSFAQVHYPFENAAWFENHYPGDFIVEYNGQTRGWFYTLHVLATALFDRPAFRDCVAHGIVLGDDGQKMSKSLKNYPSVNEVFDRDGSDAMRWFLMASPILRGGDLVVTERGIRDAVRQAVLPLWNSWYFLALYSNASGKEGTWRVDSKNVLDRYALAKTHDLVRDVQAAMDVYDISGACQLVREYLEVLTNWYVRRSRQRFWDGEQDAIDTLHTVLEIVTRVTAPLLPYTTEVVWRGLTGGRSVHLTDFPSVADVPADDALVAAMDEVRDVCSTALSLRKANKLRVRLPLARLTVASPVAGSLEDFAEIVRDEVNVKEVSLSTDVDAYGQFQLVVNARAAGPRLGPNVQKVIKAVKAGDWSEVDGKIVAAGVELFEGEYEQRLVATDPAATAALPGGAGVVVLDTVVSPELEAEGVARDLVRVVQQARKDAQLDVSDRITLTLELPDAVRSAVEPHLEFVQAETLTTSVVFGEGSSEGTVGDGLKVKVAVAKA</sequence>
<evidence type="ECO:0000256" key="13">
    <source>
        <dbReference type="ARBA" id="ARBA00025217"/>
    </source>
</evidence>
<evidence type="ECO:0000259" key="17">
    <source>
        <dbReference type="Pfam" id="PF08264"/>
    </source>
</evidence>
<dbReference type="InterPro" id="IPR002301">
    <property type="entry name" value="Ile-tRNA-ligase"/>
</dbReference>
<comment type="catalytic activity">
    <reaction evidence="14 15">
        <text>tRNA(Ile) + L-isoleucine + ATP = L-isoleucyl-tRNA(Ile) + AMP + diphosphate</text>
        <dbReference type="Rhea" id="RHEA:11060"/>
        <dbReference type="Rhea" id="RHEA-COMP:9666"/>
        <dbReference type="Rhea" id="RHEA-COMP:9695"/>
        <dbReference type="ChEBI" id="CHEBI:30616"/>
        <dbReference type="ChEBI" id="CHEBI:33019"/>
        <dbReference type="ChEBI" id="CHEBI:58045"/>
        <dbReference type="ChEBI" id="CHEBI:78442"/>
        <dbReference type="ChEBI" id="CHEBI:78528"/>
        <dbReference type="ChEBI" id="CHEBI:456215"/>
        <dbReference type="EC" id="6.1.1.5"/>
    </reaction>
</comment>
<evidence type="ECO:0000256" key="2">
    <source>
        <dbReference type="ARBA" id="ARBA00004496"/>
    </source>
</evidence>
<dbReference type="PRINTS" id="PR00984">
    <property type="entry name" value="TRNASYNTHILE"/>
</dbReference>
<evidence type="ECO:0000256" key="9">
    <source>
        <dbReference type="ARBA" id="ARBA00022833"/>
    </source>
</evidence>
<feature type="binding site" evidence="15">
    <location>
        <position position="611"/>
    </location>
    <ligand>
        <name>ATP</name>
        <dbReference type="ChEBI" id="CHEBI:30616"/>
    </ligand>
</feature>
<keyword evidence="19" id="KW-1185">Reference proteome</keyword>
<dbReference type="AlphaFoldDB" id="A0A1I6ETQ7"/>
<evidence type="ECO:0000256" key="14">
    <source>
        <dbReference type="ARBA" id="ARBA00048359"/>
    </source>
</evidence>
<evidence type="ECO:0000313" key="19">
    <source>
        <dbReference type="Proteomes" id="UP000198583"/>
    </source>
</evidence>
<evidence type="ECO:0000313" key="18">
    <source>
        <dbReference type="EMBL" id="SFR20977.1"/>
    </source>
</evidence>
<dbReference type="InterPro" id="IPR013155">
    <property type="entry name" value="M/V/L/I-tRNA-synth_anticd-bd"/>
</dbReference>
<dbReference type="EC" id="6.1.1.5" evidence="15"/>
<dbReference type="SUPFAM" id="SSF52374">
    <property type="entry name" value="Nucleotidylyl transferase"/>
    <property type="match status" value="1"/>
</dbReference>
<evidence type="ECO:0000256" key="15">
    <source>
        <dbReference type="HAMAP-Rule" id="MF_02003"/>
    </source>
</evidence>
<comment type="cofactor">
    <cofactor evidence="1 15">
        <name>Zn(2+)</name>
        <dbReference type="ChEBI" id="CHEBI:29105"/>
    </cofactor>
</comment>
<dbReference type="InterPro" id="IPR014729">
    <property type="entry name" value="Rossmann-like_a/b/a_fold"/>
</dbReference>
<dbReference type="HAMAP" id="MF_02003">
    <property type="entry name" value="Ile_tRNA_synth_type2"/>
    <property type="match status" value="1"/>
</dbReference>
<dbReference type="InterPro" id="IPR001412">
    <property type="entry name" value="aa-tRNA-synth_I_CS"/>
</dbReference>
<dbReference type="Gene3D" id="1.10.730.10">
    <property type="entry name" value="Isoleucyl-tRNA Synthetase, Domain 1"/>
    <property type="match status" value="1"/>
</dbReference>
<dbReference type="Proteomes" id="UP000198583">
    <property type="component" value="Unassembled WGS sequence"/>
</dbReference>
<dbReference type="InterPro" id="IPR009008">
    <property type="entry name" value="Val/Leu/Ile-tRNA-synth_edit"/>
</dbReference>
<dbReference type="Pfam" id="PF19302">
    <property type="entry name" value="DUF5915"/>
    <property type="match status" value="1"/>
</dbReference>
<dbReference type="GO" id="GO:0000049">
    <property type="term" value="F:tRNA binding"/>
    <property type="evidence" value="ECO:0007669"/>
    <property type="project" value="InterPro"/>
</dbReference>
<comment type="function">
    <text evidence="13 15">Catalyzes the attachment of isoleucine to tRNA(Ile). As IleRS can inadvertently accommodate and process structurally similar amino acids such as valine, to avoid such errors it has two additional distinct tRNA(Ile)-dependent editing activities. One activity is designated as 'pretransfer' editing and involves the hydrolysis of activated Val-AMP. The other activity is designated 'posttransfer' editing and involves deacylation of mischarged Val-tRNA(Ile).</text>
</comment>
<dbReference type="GO" id="GO:0004822">
    <property type="term" value="F:isoleucine-tRNA ligase activity"/>
    <property type="evidence" value="ECO:0007669"/>
    <property type="project" value="UniProtKB-UniRule"/>
</dbReference>
<keyword evidence="9 15" id="KW-0862">Zinc</keyword>
<keyword evidence="5 15" id="KW-0963">Cytoplasm</keyword>
<evidence type="ECO:0000256" key="3">
    <source>
        <dbReference type="ARBA" id="ARBA00007078"/>
    </source>
</evidence>
<dbReference type="CDD" id="cd07961">
    <property type="entry name" value="Anticodon_Ia_Ile_ABEc"/>
    <property type="match status" value="1"/>
</dbReference>
<dbReference type="SUPFAM" id="SSF47323">
    <property type="entry name" value="Anticodon-binding domain of a subclass of class I aminoacyl-tRNA synthetases"/>
    <property type="match status" value="1"/>
</dbReference>
<dbReference type="GO" id="GO:0005737">
    <property type="term" value="C:cytoplasm"/>
    <property type="evidence" value="ECO:0007669"/>
    <property type="project" value="UniProtKB-SubCell"/>
</dbReference>
<gene>
    <name evidence="15" type="primary">ileS</name>
    <name evidence="18" type="ORF">SAMN04488564_105409</name>
</gene>
<dbReference type="PANTHER" id="PTHR42780:SF1">
    <property type="entry name" value="ISOLEUCINE--TRNA LIGASE, CYTOPLASMIC"/>
    <property type="match status" value="1"/>
</dbReference>
<keyword evidence="8 15" id="KW-0547">Nucleotide-binding</keyword>
<dbReference type="RefSeq" id="WP_093598029.1">
    <property type="nucleotide sequence ID" value="NZ_FOYL01000005.1"/>
</dbReference>
<evidence type="ECO:0000259" key="16">
    <source>
        <dbReference type="Pfam" id="PF00133"/>
    </source>
</evidence>
<dbReference type="FunFam" id="3.40.50.620:FF:000063">
    <property type="entry name" value="Isoleucine--tRNA ligase"/>
    <property type="match status" value="1"/>
</dbReference>
<keyword evidence="6 15" id="KW-0436">Ligase</keyword>
<keyword evidence="10 15" id="KW-0067">ATP-binding</keyword>
<dbReference type="OrthoDB" id="9810365at2"/>
<proteinExistence type="inferred from homology"/>
<dbReference type="InterPro" id="IPR009080">
    <property type="entry name" value="tRNAsynth_Ia_anticodon-bd"/>
</dbReference>
<evidence type="ECO:0000256" key="5">
    <source>
        <dbReference type="ARBA" id="ARBA00022490"/>
    </source>
</evidence>
<dbReference type="GO" id="GO:0005524">
    <property type="term" value="F:ATP binding"/>
    <property type="evidence" value="ECO:0007669"/>
    <property type="project" value="UniProtKB-UniRule"/>
</dbReference>
<name>A0A1I6ETQ7_9PSEU</name>
<keyword evidence="11 15" id="KW-0648">Protein biosynthesis</keyword>
<dbReference type="InterPro" id="IPR023586">
    <property type="entry name" value="Ile-tRNA-ligase_type2"/>
</dbReference>
<feature type="short sequence motif" description="'HIGH' region" evidence="15">
    <location>
        <begin position="58"/>
        <end position="68"/>
    </location>
</feature>
<reference evidence="19" key="1">
    <citation type="submission" date="2016-10" db="EMBL/GenBank/DDBJ databases">
        <authorList>
            <person name="Varghese N."/>
            <person name="Submissions S."/>
        </authorList>
    </citation>
    <scope>NUCLEOTIDE SEQUENCE [LARGE SCALE GENOMIC DNA]</scope>
    <source>
        <strain evidence="19">DSM 44232</strain>
    </source>
</reference>
<keyword evidence="7 15" id="KW-0479">Metal-binding</keyword>
<comment type="domain">
    <text evidence="15">IleRS has two distinct active sites: one for aminoacylation and one for editing. The misactivated valine is translocated from the active site to the editing site, which sterically excludes the correctly activated isoleucine. The single editing site contains two valyl binding pockets, one specific for each substrate (Val-AMP or Val-tRNA(Ile)).</text>
</comment>
<feature type="domain" description="Aminoacyl-tRNA synthetase class Ia" evidence="16">
    <location>
        <begin position="25"/>
        <end position="642"/>
    </location>
</feature>
<protein>
    <recommendedName>
        <fullName evidence="15">Isoleucine--tRNA ligase</fullName>
        <ecNumber evidence="15">6.1.1.5</ecNumber>
    </recommendedName>
    <alternativeName>
        <fullName evidence="15">Isoleucyl-tRNA synthetase</fullName>
        <shortName evidence="15">IleRS</shortName>
    </alternativeName>
</protein>
<accession>A0A1I6ETQ7</accession>
<dbReference type="Pfam" id="PF08264">
    <property type="entry name" value="Anticodon_1"/>
    <property type="match status" value="1"/>
</dbReference>
<dbReference type="STRING" id="84724.SAMN04488564_105409"/>
<dbReference type="GO" id="GO:0006428">
    <property type="term" value="P:isoleucyl-tRNA aminoacylation"/>
    <property type="evidence" value="ECO:0007669"/>
    <property type="project" value="UniProtKB-UniRule"/>
</dbReference>
<feature type="domain" description="Methionyl/Valyl/Leucyl/Isoleucyl-tRNA synthetase anticodon-binding" evidence="17">
    <location>
        <begin position="693"/>
        <end position="831"/>
    </location>
</feature>
<dbReference type="InterPro" id="IPR002300">
    <property type="entry name" value="aa-tRNA-synth_Ia"/>
</dbReference>
<organism evidence="18 19">
    <name type="scientific">Lentzea waywayandensis</name>
    <dbReference type="NCBI Taxonomy" id="84724"/>
    <lineage>
        <taxon>Bacteria</taxon>
        <taxon>Bacillati</taxon>
        <taxon>Actinomycetota</taxon>
        <taxon>Actinomycetes</taxon>
        <taxon>Pseudonocardiales</taxon>
        <taxon>Pseudonocardiaceae</taxon>
        <taxon>Lentzea</taxon>
    </lineage>
</organism>
<dbReference type="GO" id="GO:0008270">
    <property type="term" value="F:zinc ion binding"/>
    <property type="evidence" value="ECO:0007669"/>
    <property type="project" value="UniProtKB-UniRule"/>
</dbReference>
<dbReference type="Gene3D" id="3.40.50.620">
    <property type="entry name" value="HUPs"/>
    <property type="match status" value="2"/>
</dbReference>
<comment type="subcellular location">
    <subcellularLocation>
        <location evidence="2 15">Cytoplasm</location>
    </subcellularLocation>
</comment>
<comment type="subunit">
    <text evidence="4 15">Monomer.</text>
</comment>
<comment type="similarity">
    <text evidence="3 15">Belongs to the class-I aminoacyl-tRNA synthetase family. IleS type 2 subfamily.</text>
</comment>
<dbReference type="SUPFAM" id="SSF50677">
    <property type="entry name" value="ValRS/IleRS/LeuRS editing domain"/>
    <property type="match status" value="1"/>
</dbReference>
<dbReference type="GO" id="GO:0002161">
    <property type="term" value="F:aminoacyl-tRNA deacylase activity"/>
    <property type="evidence" value="ECO:0007669"/>
    <property type="project" value="InterPro"/>
</dbReference>
<dbReference type="FunFam" id="3.40.50.620:FF:000075">
    <property type="entry name" value="Isoleucine--tRNA ligase"/>
    <property type="match status" value="1"/>
</dbReference>
<dbReference type="NCBIfam" id="TIGR00392">
    <property type="entry name" value="ileS"/>
    <property type="match status" value="1"/>
</dbReference>
<evidence type="ECO:0000256" key="1">
    <source>
        <dbReference type="ARBA" id="ARBA00001947"/>
    </source>
</evidence>
<evidence type="ECO:0000256" key="7">
    <source>
        <dbReference type="ARBA" id="ARBA00022723"/>
    </source>
</evidence>
<evidence type="ECO:0000256" key="11">
    <source>
        <dbReference type="ARBA" id="ARBA00022917"/>
    </source>
</evidence>
<dbReference type="CDD" id="cd00818">
    <property type="entry name" value="IleRS_core"/>
    <property type="match status" value="1"/>
</dbReference>
<evidence type="ECO:0000256" key="10">
    <source>
        <dbReference type="ARBA" id="ARBA00022840"/>
    </source>
</evidence>
<evidence type="ECO:0000256" key="4">
    <source>
        <dbReference type="ARBA" id="ARBA00011245"/>
    </source>
</evidence>
<dbReference type="Pfam" id="PF00133">
    <property type="entry name" value="tRNA-synt_1"/>
    <property type="match status" value="1"/>
</dbReference>
<dbReference type="EMBL" id="FOYL01000005">
    <property type="protein sequence ID" value="SFR20977.1"/>
    <property type="molecule type" value="Genomic_DNA"/>
</dbReference>
<evidence type="ECO:0000256" key="6">
    <source>
        <dbReference type="ARBA" id="ARBA00022598"/>
    </source>
</evidence>
<evidence type="ECO:0000256" key="8">
    <source>
        <dbReference type="ARBA" id="ARBA00022741"/>
    </source>
</evidence>
<keyword evidence="12 15" id="KW-0030">Aminoacyl-tRNA synthetase</keyword>
<dbReference type="PANTHER" id="PTHR42780">
    <property type="entry name" value="SOLEUCYL-TRNA SYNTHETASE"/>
    <property type="match status" value="1"/>
</dbReference>
<dbReference type="InterPro" id="IPR033709">
    <property type="entry name" value="Anticodon_Ile_ABEc"/>
</dbReference>